<name>A0A5B7DR98_PORTR</name>
<dbReference type="EMBL" id="VSRR010001248">
    <property type="protein sequence ID" value="MPC23765.1"/>
    <property type="molecule type" value="Genomic_DNA"/>
</dbReference>
<dbReference type="Proteomes" id="UP000324222">
    <property type="component" value="Unassembled WGS sequence"/>
</dbReference>
<dbReference type="AlphaFoldDB" id="A0A5B7DR98"/>
<proteinExistence type="predicted"/>
<protein>
    <recommendedName>
        <fullName evidence="1">DDE-1 domain-containing protein</fullName>
    </recommendedName>
</protein>
<comment type="caution">
    <text evidence="2">The sequence shown here is derived from an EMBL/GenBank/DDBJ whole genome shotgun (WGS) entry which is preliminary data.</text>
</comment>
<sequence length="94" mass="10582">MYSSDETALYTQAAKQERHISGKNRVFIMCCTNAGDSHRLKSMIVVKVQKPHAIENVMDNMPVINKGNSLLIFRDNIKANLMLDSAQHIPVLIN</sequence>
<reference evidence="2 3" key="1">
    <citation type="submission" date="2019-05" db="EMBL/GenBank/DDBJ databases">
        <title>Another draft genome of Portunus trituberculatus and its Hox gene families provides insights of decapod evolution.</title>
        <authorList>
            <person name="Jeong J.-H."/>
            <person name="Song I."/>
            <person name="Kim S."/>
            <person name="Choi T."/>
            <person name="Kim D."/>
            <person name="Ryu S."/>
            <person name="Kim W."/>
        </authorList>
    </citation>
    <scope>NUCLEOTIDE SEQUENCE [LARGE SCALE GENOMIC DNA]</scope>
    <source>
        <tissue evidence="2">Muscle</tissue>
    </source>
</reference>
<organism evidence="2 3">
    <name type="scientific">Portunus trituberculatus</name>
    <name type="common">Swimming crab</name>
    <name type="synonym">Neptunus trituberculatus</name>
    <dbReference type="NCBI Taxonomy" id="210409"/>
    <lineage>
        <taxon>Eukaryota</taxon>
        <taxon>Metazoa</taxon>
        <taxon>Ecdysozoa</taxon>
        <taxon>Arthropoda</taxon>
        <taxon>Crustacea</taxon>
        <taxon>Multicrustacea</taxon>
        <taxon>Malacostraca</taxon>
        <taxon>Eumalacostraca</taxon>
        <taxon>Eucarida</taxon>
        <taxon>Decapoda</taxon>
        <taxon>Pleocyemata</taxon>
        <taxon>Brachyura</taxon>
        <taxon>Eubrachyura</taxon>
        <taxon>Portunoidea</taxon>
        <taxon>Portunidae</taxon>
        <taxon>Portuninae</taxon>
        <taxon>Portunus</taxon>
    </lineage>
</organism>
<evidence type="ECO:0000259" key="1">
    <source>
        <dbReference type="Pfam" id="PF03184"/>
    </source>
</evidence>
<evidence type="ECO:0000313" key="3">
    <source>
        <dbReference type="Proteomes" id="UP000324222"/>
    </source>
</evidence>
<dbReference type="InterPro" id="IPR004875">
    <property type="entry name" value="DDE_SF_endonuclease_dom"/>
</dbReference>
<evidence type="ECO:0000313" key="2">
    <source>
        <dbReference type="EMBL" id="MPC23765.1"/>
    </source>
</evidence>
<keyword evidence="3" id="KW-1185">Reference proteome</keyword>
<feature type="domain" description="DDE-1" evidence="1">
    <location>
        <begin position="23"/>
        <end position="61"/>
    </location>
</feature>
<accession>A0A5B7DR98</accession>
<dbReference type="GO" id="GO:0003676">
    <property type="term" value="F:nucleic acid binding"/>
    <property type="evidence" value="ECO:0007669"/>
    <property type="project" value="InterPro"/>
</dbReference>
<dbReference type="Pfam" id="PF03184">
    <property type="entry name" value="DDE_1"/>
    <property type="match status" value="1"/>
</dbReference>
<gene>
    <name evidence="2" type="ORF">E2C01_016827</name>
</gene>